<dbReference type="EMBL" id="QKOD01000005">
    <property type="protein sequence ID" value="RNJ43862.1"/>
    <property type="molecule type" value="Genomic_DNA"/>
</dbReference>
<feature type="region of interest" description="Disordered" evidence="1">
    <location>
        <begin position="131"/>
        <end position="188"/>
    </location>
</feature>
<gene>
    <name evidence="3" type="ORF">DNR46_20005</name>
</gene>
<evidence type="ECO:0000313" key="3">
    <source>
        <dbReference type="EMBL" id="RNJ43862.1"/>
    </source>
</evidence>
<accession>A0A3M9X854</accession>
<dbReference type="Proteomes" id="UP000275436">
    <property type="component" value="Unassembled WGS sequence"/>
</dbReference>
<keyword evidence="2" id="KW-0812">Transmembrane</keyword>
<feature type="compositionally biased region" description="Basic and acidic residues" evidence="1">
    <location>
        <begin position="131"/>
        <end position="156"/>
    </location>
</feature>
<name>A0A3M9X854_9HYPH</name>
<organism evidence="3 4">
    <name type="scientific">Mesorhizobium japonicum</name>
    <dbReference type="NCBI Taxonomy" id="2066070"/>
    <lineage>
        <taxon>Bacteria</taxon>
        <taxon>Pseudomonadati</taxon>
        <taxon>Pseudomonadota</taxon>
        <taxon>Alphaproteobacteria</taxon>
        <taxon>Hyphomicrobiales</taxon>
        <taxon>Phyllobacteriaceae</taxon>
        <taxon>Mesorhizobium</taxon>
    </lineage>
</organism>
<proteinExistence type="predicted"/>
<feature type="compositionally biased region" description="Basic and acidic residues" evidence="1">
    <location>
        <begin position="165"/>
        <end position="188"/>
    </location>
</feature>
<keyword evidence="2" id="KW-1133">Transmembrane helix</keyword>
<protein>
    <submittedName>
        <fullName evidence="3">Uncharacterized protein</fullName>
    </submittedName>
</protein>
<comment type="caution">
    <text evidence="3">The sequence shown here is derived from an EMBL/GenBank/DDBJ whole genome shotgun (WGS) entry which is preliminary data.</text>
</comment>
<sequence>MIGNVTTCPTCGKPARLADGEFNVTADDVSLISGPPLTRAILDQLQTIAARAKAHEITPEEAVEQVTQVAPELGRLMERAIVLGLPILAFLVSLIALYLQYEGNRSSDEFQTAALNLMTTQTEAAEALVHSKEGAHDNRVDGKGGDPAKAKPDKKPVTAKGPSKRRQEVNKERRRKLIAERKEFPRGR</sequence>
<feature type="transmembrane region" description="Helical" evidence="2">
    <location>
        <begin position="80"/>
        <end position="101"/>
    </location>
</feature>
<reference evidence="3 4" key="1">
    <citation type="journal article" date="2018" name="Mol. Plant Microbe Interact.">
        <title>Taxonomically Different Co-Microsymbionts of a Relict Legume, Oxytropis popoviana, Have Complementary Sets of Symbiotic Genes and Together Increase the Efficiency of Plant Nodulation.</title>
        <authorList>
            <person name="Safronova V."/>
            <person name="Belimov A."/>
            <person name="Sazanova A."/>
            <person name="Chirak E."/>
            <person name="Verkhozina A."/>
            <person name="Kuznetsova I."/>
            <person name="Andronov E."/>
            <person name="Puhalsky J."/>
            <person name="Tikhonovich I."/>
        </authorList>
    </citation>
    <scope>NUCLEOTIDE SEQUENCE [LARGE SCALE GENOMIC DNA]</scope>
    <source>
        <strain evidence="3 4">Opo-235</strain>
    </source>
</reference>
<keyword evidence="2" id="KW-0472">Membrane</keyword>
<evidence type="ECO:0000313" key="4">
    <source>
        <dbReference type="Proteomes" id="UP000275436"/>
    </source>
</evidence>
<evidence type="ECO:0000256" key="1">
    <source>
        <dbReference type="SAM" id="MobiDB-lite"/>
    </source>
</evidence>
<evidence type="ECO:0000256" key="2">
    <source>
        <dbReference type="SAM" id="Phobius"/>
    </source>
</evidence>
<dbReference type="AlphaFoldDB" id="A0A3M9X854"/>